<proteinExistence type="predicted"/>
<dbReference type="Gene3D" id="6.10.140.2220">
    <property type="match status" value="1"/>
</dbReference>
<evidence type="ECO:0000256" key="4">
    <source>
        <dbReference type="PROSITE-ProRule" id="PRU00134"/>
    </source>
</evidence>
<gene>
    <name evidence="6" type="ORF">Daus18300_002354</name>
</gene>
<comment type="caution">
    <text evidence="6">The sequence shown here is derived from an EMBL/GenBank/DDBJ whole genome shotgun (WGS) entry which is preliminary data.</text>
</comment>
<dbReference type="SUPFAM" id="SSF144232">
    <property type="entry name" value="HIT/MYND zinc finger-like"/>
    <property type="match status" value="1"/>
</dbReference>
<evidence type="ECO:0000256" key="1">
    <source>
        <dbReference type="ARBA" id="ARBA00022723"/>
    </source>
</evidence>
<sequence length="193" mass="21745">MGLWGMTLFQSDTQCDIRSEVQYAMGILNIDDDDCDPDKELQSIEFREKLDAGLCEKLFEDFRSKEHDSFDTVVLAALVMESGAKISDDNVQRLRDIAGPVHSNNGLGLFGSIREQLLAALEHYKPGEPRSFSQKTQVKSMAVSFATRVCYNCGKIKADISKKLAVCAKCKEAPYCDRNCQKAHWKTHKSFCY</sequence>
<name>A0ABR3XQJ7_9PEZI</name>
<dbReference type="Pfam" id="PF01753">
    <property type="entry name" value="zf-MYND"/>
    <property type="match status" value="1"/>
</dbReference>
<dbReference type="Proteomes" id="UP001583177">
    <property type="component" value="Unassembled WGS sequence"/>
</dbReference>
<keyword evidence="3" id="KW-0862">Zinc</keyword>
<protein>
    <recommendedName>
        <fullName evidence="5">MYND-type domain-containing protein</fullName>
    </recommendedName>
</protein>
<dbReference type="PROSITE" id="PS50865">
    <property type="entry name" value="ZF_MYND_2"/>
    <property type="match status" value="1"/>
</dbReference>
<reference evidence="6 7" key="1">
    <citation type="journal article" date="2024" name="IMA Fungus">
        <title>IMA Genome - F19 : A genome assembly and annotation guide to empower mycologists, including annotated draft genome sequences of Ceratocystis pirilliformis, Diaporthe australafricana, Fusarium ophioides, Paecilomyces lecythidis, and Sporothrix stenoceras.</title>
        <authorList>
            <person name="Aylward J."/>
            <person name="Wilson A.M."/>
            <person name="Visagie C.M."/>
            <person name="Spraker J."/>
            <person name="Barnes I."/>
            <person name="Buitendag C."/>
            <person name="Ceriani C."/>
            <person name="Del Mar Angel L."/>
            <person name="du Plessis D."/>
            <person name="Fuchs T."/>
            <person name="Gasser K."/>
            <person name="Kramer D."/>
            <person name="Li W."/>
            <person name="Munsamy K."/>
            <person name="Piso A."/>
            <person name="Price J.L."/>
            <person name="Sonnekus B."/>
            <person name="Thomas C."/>
            <person name="van der Nest A."/>
            <person name="van Dijk A."/>
            <person name="van Heerden A."/>
            <person name="van Vuuren N."/>
            <person name="Yilmaz N."/>
            <person name="Duong T.A."/>
            <person name="van der Merwe N.A."/>
            <person name="Wingfield M.J."/>
            <person name="Wingfield B.D."/>
        </authorList>
    </citation>
    <scope>NUCLEOTIDE SEQUENCE [LARGE SCALE GENOMIC DNA]</scope>
    <source>
        <strain evidence="6 7">CMW 18300</strain>
    </source>
</reference>
<dbReference type="InterPro" id="IPR002893">
    <property type="entry name" value="Znf_MYND"/>
</dbReference>
<evidence type="ECO:0000313" key="7">
    <source>
        <dbReference type="Proteomes" id="UP001583177"/>
    </source>
</evidence>
<keyword evidence="1" id="KW-0479">Metal-binding</keyword>
<evidence type="ECO:0000256" key="3">
    <source>
        <dbReference type="ARBA" id="ARBA00022833"/>
    </source>
</evidence>
<evidence type="ECO:0000313" key="6">
    <source>
        <dbReference type="EMBL" id="KAL1878000.1"/>
    </source>
</evidence>
<dbReference type="EMBL" id="JAWRVE010000013">
    <property type="protein sequence ID" value="KAL1878000.1"/>
    <property type="molecule type" value="Genomic_DNA"/>
</dbReference>
<keyword evidence="2 4" id="KW-0863">Zinc-finger</keyword>
<keyword evidence="7" id="KW-1185">Reference proteome</keyword>
<organism evidence="6 7">
    <name type="scientific">Diaporthe australafricana</name>
    <dbReference type="NCBI Taxonomy" id="127596"/>
    <lineage>
        <taxon>Eukaryota</taxon>
        <taxon>Fungi</taxon>
        <taxon>Dikarya</taxon>
        <taxon>Ascomycota</taxon>
        <taxon>Pezizomycotina</taxon>
        <taxon>Sordariomycetes</taxon>
        <taxon>Sordariomycetidae</taxon>
        <taxon>Diaporthales</taxon>
        <taxon>Diaporthaceae</taxon>
        <taxon>Diaporthe</taxon>
    </lineage>
</organism>
<evidence type="ECO:0000256" key="2">
    <source>
        <dbReference type="ARBA" id="ARBA00022771"/>
    </source>
</evidence>
<dbReference type="PROSITE" id="PS01360">
    <property type="entry name" value="ZF_MYND_1"/>
    <property type="match status" value="1"/>
</dbReference>
<feature type="domain" description="MYND-type" evidence="5">
    <location>
        <begin position="150"/>
        <end position="192"/>
    </location>
</feature>
<accession>A0ABR3XQJ7</accession>
<evidence type="ECO:0000259" key="5">
    <source>
        <dbReference type="PROSITE" id="PS50865"/>
    </source>
</evidence>